<dbReference type="Proteomes" id="UP000319738">
    <property type="component" value="Segment"/>
</dbReference>
<accession>A0A4Y6EBG1</accession>
<sequence length="80" mass="9184">MDNITNRTWPASELAEFQAHNASGDSCPTEEEVRKYLMEGNGWTEEEWHQFSGYYFRAIDPVAGTTSLTRDQWTFLASGF</sequence>
<reference evidence="1 2" key="1">
    <citation type="submission" date="2019-05" db="EMBL/GenBank/DDBJ databases">
        <authorList>
            <person name="Escoto-Diaz C.E."/>
            <person name="Dunn C.M."/>
            <person name="Emiroglu E.C."/>
            <person name="Foster A.J."/>
            <person name="Jackson B.L."/>
            <person name="Kidd N.C."/>
            <person name="McNeill E.S."/>
            <person name="Scott S.A."/>
            <person name="Small J.T."/>
            <person name="Smith A.T."/>
            <person name="Stanek A.M."/>
            <person name="Wise B.M."/>
            <person name="Frost V.J."/>
            <person name="Westover K.M."/>
            <person name="Garlena R.A."/>
            <person name="Russell D.A."/>
            <person name="Pope W.H."/>
            <person name="Jacobs-Sera D."/>
            <person name="Hatfull G.F."/>
        </authorList>
    </citation>
    <scope>NUCLEOTIDE SEQUENCE [LARGE SCALE GENOMIC DNA]</scope>
</reference>
<proteinExistence type="predicted"/>
<protein>
    <submittedName>
        <fullName evidence="1">Uncharacterized protein</fullName>
    </submittedName>
</protein>
<organism evidence="1 2">
    <name type="scientific">Microbacterium phage MonChoix</name>
    <dbReference type="NCBI Taxonomy" id="2590880"/>
    <lineage>
        <taxon>Viruses</taxon>
        <taxon>Duplodnaviria</taxon>
        <taxon>Heunggongvirae</taxon>
        <taxon>Uroviricota</taxon>
        <taxon>Caudoviricetes</taxon>
        <taxon>Ilzatvirus</taxon>
        <taxon>Ilzatvirus monchoix</taxon>
    </lineage>
</organism>
<dbReference type="EMBL" id="MK894437">
    <property type="protein sequence ID" value="QDF16018.1"/>
    <property type="molecule type" value="Genomic_DNA"/>
</dbReference>
<evidence type="ECO:0000313" key="2">
    <source>
        <dbReference type="Proteomes" id="UP000319738"/>
    </source>
</evidence>
<evidence type="ECO:0000313" key="1">
    <source>
        <dbReference type="EMBL" id="QDF16018.1"/>
    </source>
</evidence>
<dbReference type="KEGG" id="vg:56214239"/>
<gene>
    <name evidence="1" type="primary">53</name>
    <name evidence="1" type="ORF">SEA_MONCHOIX_53</name>
</gene>
<dbReference type="RefSeq" id="YP_009908692.1">
    <property type="nucleotide sequence ID" value="NC_049928.1"/>
</dbReference>
<dbReference type="GeneID" id="56214239"/>
<keyword evidence="2" id="KW-1185">Reference proteome</keyword>
<name>A0A4Y6EBG1_9CAUD</name>